<evidence type="ECO:0000256" key="11">
    <source>
        <dbReference type="RuleBase" id="RU361274"/>
    </source>
</evidence>
<keyword evidence="4" id="KW-0808">Transferase</keyword>
<evidence type="ECO:0000256" key="1">
    <source>
        <dbReference type="ARBA" id="ARBA00000553"/>
    </source>
</evidence>
<dbReference type="Gene3D" id="3.60.140.10">
    <property type="entry name" value="CNF1/YfiH-like putative cysteine hydrolases"/>
    <property type="match status" value="1"/>
</dbReference>
<dbReference type="PANTHER" id="PTHR30616:SF2">
    <property type="entry name" value="PURINE NUCLEOSIDE PHOSPHORYLASE LACC1"/>
    <property type="match status" value="1"/>
</dbReference>
<comment type="similarity">
    <text evidence="3 11">Belongs to the purine nucleoside phosphorylase YfiH/LACC1 family.</text>
</comment>
<evidence type="ECO:0000256" key="6">
    <source>
        <dbReference type="ARBA" id="ARBA00022801"/>
    </source>
</evidence>
<dbReference type="InterPro" id="IPR003730">
    <property type="entry name" value="Cu_polyphenol_OxRdtase"/>
</dbReference>
<gene>
    <name evidence="12" type="primary">pgeF</name>
    <name evidence="12" type="ORF">OXH55_17030</name>
</gene>
<dbReference type="EMBL" id="JAPQES010000007">
    <property type="protein sequence ID" value="MCY6372337.1"/>
    <property type="molecule type" value="Genomic_DNA"/>
</dbReference>
<comment type="caution">
    <text evidence="12">The sequence shown here is derived from an EMBL/GenBank/DDBJ whole genome shotgun (WGS) entry which is preliminary data.</text>
</comment>
<comment type="catalytic activity">
    <reaction evidence="10">
        <text>S-methyl-5'-thioadenosine + phosphate = 5-(methylsulfanyl)-alpha-D-ribose 1-phosphate + adenine</text>
        <dbReference type="Rhea" id="RHEA:11852"/>
        <dbReference type="ChEBI" id="CHEBI:16708"/>
        <dbReference type="ChEBI" id="CHEBI:17509"/>
        <dbReference type="ChEBI" id="CHEBI:43474"/>
        <dbReference type="ChEBI" id="CHEBI:58533"/>
        <dbReference type="EC" id="2.4.2.28"/>
    </reaction>
    <physiologicalReaction direction="left-to-right" evidence="10">
        <dbReference type="Rhea" id="RHEA:11853"/>
    </physiologicalReaction>
</comment>
<protein>
    <recommendedName>
        <fullName evidence="11">Purine nucleoside phosphorylase</fullName>
    </recommendedName>
</protein>
<dbReference type="PANTHER" id="PTHR30616">
    <property type="entry name" value="UNCHARACTERIZED PROTEIN YFIH"/>
    <property type="match status" value="1"/>
</dbReference>
<sequence length="235" mass="27031">MNTYIDNFQLLKFLEEDAEIYFSTSKENLNFNKNTEEGIENISKLKSWFGLKEVGYLNQVHSNLVYTYDSKVHDGDAIITDLKGVAIGVFTADCVPVIVYDKKKKVAAAVHSGWRGTIENISIETINKMIKEYNTAIEDLVVYIGPHNMQCCYEVSEELVSKFKNLELYKNRDIAEGRNLSLQKCIIGQLNSIGIRDNQINTLDICTFCSTKHRLYSYRKQKEESGRMFSFIFIK</sequence>
<evidence type="ECO:0000256" key="3">
    <source>
        <dbReference type="ARBA" id="ARBA00007353"/>
    </source>
</evidence>
<dbReference type="InterPro" id="IPR011324">
    <property type="entry name" value="Cytotoxic_necrot_fac-like_cat"/>
</dbReference>
<dbReference type="NCBIfam" id="TIGR00726">
    <property type="entry name" value="peptidoglycan editing factor PgeF"/>
    <property type="match status" value="1"/>
</dbReference>
<comment type="function">
    <text evidence="2">Purine nucleoside enzyme that catalyzes the phosphorolysis of adenosine and inosine nucleosides, yielding D-ribose 1-phosphate and the respective free bases, adenine and hypoxanthine. Also catalyzes the phosphorolysis of S-methyl-5'-thioadenosine into adenine and S-methyl-5-thio-alpha-D-ribose 1-phosphate. Also has adenosine deaminase activity.</text>
</comment>
<dbReference type="Pfam" id="PF02578">
    <property type="entry name" value="Cu-oxidase_4"/>
    <property type="match status" value="1"/>
</dbReference>
<keyword evidence="5" id="KW-0479">Metal-binding</keyword>
<evidence type="ECO:0000256" key="4">
    <source>
        <dbReference type="ARBA" id="ARBA00022679"/>
    </source>
</evidence>
<keyword evidence="13" id="KW-1185">Reference proteome</keyword>
<comment type="catalytic activity">
    <reaction evidence="9">
        <text>adenosine + phosphate = alpha-D-ribose 1-phosphate + adenine</text>
        <dbReference type="Rhea" id="RHEA:27642"/>
        <dbReference type="ChEBI" id="CHEBI:16335"/>
        <dbReference type="ChEBI" id="CHEBI:16708"/>
        <dbReference type="ChEBI" id="CHEBI:43474"/>
        <dbReference type="ChEBI" id="CHEBI:57720"/>
        <dbReference type="EC" id="2.4.2.1"/>
    </reaction>
    <physiologicalReaction direction="left-to-right" evidence="9">
        <dbReference type="Rhea" id="RHEA:27643"/>
    </physiologicalReaction>
</comment>
<accession>A0ABT4CTG9</accession>
<dbReference type="SUPFAM" id="SSF64438">
    <property type="entry name" value="CNF1/YfiH-like putative cysteine hydrolases"/>
    <property type="match status" value="1"/>
</dbReference>
<keyword evidence="7" id="KW-0862">Zinc</keyword>
<evidence type="ECO:0000256" key="2">
    <source>
        <dbReference type="ARBA" id="ARBA00003215"/>
    </source>
</evidence>
<evidence type="ECO:0000256" key="5">
    <source>
        <dbReference type="ARBA" id="ARBA00022723"/>
    </source>
</evidence>
<comment type="catalytic activity">
    <reaction evidence="8">
        <text>adenosine + H2O + H(+) = inosine + NH4(+)</text>
        <dbReference type="Rhea" id="RHEA:24408"/>
        <dbReference type="ChEBI" id="CHEBI:15377"/>
        <dbReference type="ChEBI" id="CHEBI:15378"/>
        <dbReference type="ChEBI" id="CHEBI:16335"/>
        <dbReference type="ChEBI" id="CHEBI:17596"/>
        <dbReference type="ChEBI" id="CHEBI:28938"/>
        <dbReference type="EC" id="3.5.4.4"/>
    </reaction>
    <physiologicalReaction direction="left-to-right" evidence="8">
        <dbReference type="Rhea" id="RHEA:24409"/>
    </physiologicalReaction>
</comment>
<evidence type="ECO:0000256" key="8">
    <source>
        <dbReference type="ARBA" id="ARBA00047989"/>
    </source>
</evidence>
<dbReference type="InterPro" id="IPR038371">
    <property type="entry name" value="Cu_polyphenol_OxRdtase_sf"/>
</dbReference>
<dbReference type="CDD" id="cd16833">
    <property type="entry name" value="YfiH"/>
    <property type="match status" value="1"/>
</dbReference>
<dbReference type="RefSeq" id="WP_268051304.1">
    <property type="nucleotide sequence ID" value="NZ_JAPQES010000007.1"/>
</dbReference>
<evidence type="ECO:0000313" key="12">
    <source>
        <dbReference type="EMBL" id="MCY6372337.1"/>
    </source>
</evidence>
<evidence type="ECO:0000256" key="9">
    <source>
        <dbReference type="ARBA" id="ARBA00048968"/>
    </source>
</evidence>
<evidence type="ECO:0000256" key="7">
    <source>
        <dbReference type="ARBA" id="ARBA00022833"/>
    </source>
</evidence>
<evidence type="ECO:0000256" key="10">
    <source>
        <dbReference type="ARBA" id="ARBA00049893"/>
    </source>
</evidence>
<evidence type="ECO:0000313" key="13">
    <source>
        <dbReference type="Proteomes" id="UP001079657"/>
    </source>
</evidence>
<reference evidence="12" key="1">
    <citation type="submission" date="2022-12" db="EMBL/GenBank/DDBJ databases">
        <authorList>
            <person name="Wang J."/>
        </authorList>
    </citation>
    <scope>NUCLEOTIDE SEQUENCE</scope>
    <source>
        <strain evidence="12">HY-42-06</strain>
    </source>
</reference>
<organism evidence="12 13">
    <name type="scientific">Clostridium ganghwense</name>
    <dbReference type="NCBI Taxonomy" id="312089"/>
    <lineage>
        <taxon>Bacteria</taxon>
        <taxon>Bacillati</taxon>
        <taxon>Bacillota</taxon>
        <taxon>Clostridia</taxon>
        <taxon>Eubacteriales</taxon>
        <taxon>Clostridiaceae</taxon>
        <taxon>Clostridium</taxon>
    </lineage>
</organism>
<keyword evidence="6" id="KW-0378">Hydrolase</keyword>
<comment type="catalytic activity">
    <reaction evidence="1">
        <text>inosine + phosphate = alpha-D-ribose 1-phosphate + hypoxanthine</text>
        <dbReference type="Rhea" id="RHEA:27646"/>
        <dbReference type="ChEBI" id="CHEBI:17368"/>
        <dbReference type="ChEBI" id="CHEBI:17596"/>
        <dbReference type="ChEBI" id="CHEBI:43474"/>
        <dbReference type="ChEBI" id="CHEBI:57720"/>
        <dbReference type="EC" id="2.4.2.1"/>
    </reaction>
    <physiologicalReaction direction="left-to-right" evidence="1">
        <dbReference type="Rhea" id="RHEA:27647"/>
    </physiologicalReaction>
</comment>
<proteinExistence type="inferred from homology"/>
<name>A0ABT4CTG9_9CLOT</name>
<dbReference type="Proteomes" id="UP001079657">
    <property type="component" value="Unassembled WGS sequence"/>
</dbReference>